<keyword evidence="8" id="KW-0999">Mitochondrion inner membrane</keyword>
<dbReference type="PANTHER" id="PTHR42829">
    <property type="entry name" value="NADH-UBIQUINONE OXIDOREDUCTASE CHAIN 5"/>
    <property type="match status" value="1"/>
</dbReference>
<sequence>MWLNLYLVWSLFLFIFSLLFFMMGLLFLLNDYSLMFEWILFKINSVCFVYIIYVDQICMFFLSVVTFISSMVILYSNFYMGNYNYSSVRFLMLVLLFVFSMFLMIASPNLISILLGWDGLGLISYCLVIYYNSLKSYLAGMITCLINRLGDIGLLISISWMFSYGSWMFMFYTNLIDQYLCYLVILSSFTKSAQIPFSSWLPAAMAAPTPVSSLVHSSTLVTAGVYLLMRFFNKYMVNNIYIVFISLLTMIMSSLCASYEFDLKKIIALSTLSQLGLMMCTLFMGLADLSFFHLLTHAMFKSLLFLCSGIIIHLMGNCQDIRFMGSVCFSMPITFGCFNLANMALCGFPFLAGFYSKDFIMENFCFNGLNLMVMILFYLSLGLTSFYSIRLFYYTIITKFNYLSFHNISENISMMKYSIMFLCFFSVVFGCMYMWLLNLDLSYLLLPFYLKLLTLIMVLLGLYLGFEISYIKMTYKFPTAYYFMNGSMWFMYSYSHMIYTYNYLFSKNFMMNMYWGEFFGGMGFSYVLLKMSNLIQLYHFNSFKIFTMIILIWLIILI</sequence>
<dbReference type="InterPro" id="IPR003945">
    <property type="entry name" value="NU5C-like"/>
</dbReference>
<feature type="transmembrane region" description="Helical" evidence="18">
    <location>
        <begin position="541"/>
        <end position="557"/>
    </location>
</feature>
<evidence type="ECO:0000259" key="20">
    <source>
        <dbReference type="Pfam" id="PF06455"/>
    </source>
</evidence>
<dbReference type="GeneID" id="38281430"/>
<evidence type="ECO:0000256" key="17">
    <source>
        <dbReference type="ARBA" id="ARBA00049551"/>
    </source>
</evidence>
<evidence type="ECO:0000256" key="18">
    <source>
        <dbReference type="SAM" id="Phobius"/>
    </source>
</evidence>
<feature type="transmembrane region" description="Helical" evidence="18">
    <location>
        <begin position="298"/>
        <end position="315"/>
    </location>
</feature>
<dbReference type="GO" id="GO:0042773">
    <property type="term" value="P:ATP synthesis coupled electron transport"/>
    <property type="evidence" value="ECO:0007669"/>
    <property type="project" value="InterPro"/>
</dbReference>
<evidence type="ECO:0000256" key="12">
    <source>
        <dbReference type="ARBA" id="ARBA00023027"/>
    </source>
</evidence>
<keyword evidence="12" id="KW-0520">NAD</keyword>
<feature type="transmembrane region" description="Helical" evidence="18">
    <location>
        <begin position="448"/>
        <end position="468"/>
    </location>
</feature>
<dbReference type="GO" id="GO:0015990">
    <property type="term" value="P:electron transport coupled proton transport"/>
    <property type="evidence" value="ECO:0007669"/>
    <property type="project" value="TreeGrafter"/>
</dbReference>
<dbReference type="PRINTS" id="PR01434">
    <property type="entry name" value="NADHDHGNASE5"/>
</dbReference>
<accession>A0A384ZKL4</accession>
<evidence type="ECO:0000313" key="21">
    <source>
        <dbReference type="EMBL" id="AWX90828.1"/>
    </source>
</evidence>
<feature type="domain" description="NADH:quinone oxidoreductase/Mrp antiporter transmembrane" evidence="19">
    <location>
        <begin position="107"/>
        <end position="377"/>
    </location>
</feature>
<feature type="transmembrane region" description="Helical" evidence="18">
    <location>
        <begin position="6"/>
        <end position="28"/>
    </location>
</feature>
<dbReference type="Pfam" id="PF06455">
    <property type="entry name" value="NADH5_C"/>
    <property type="match status" value="1"/>
</dbReference>
<feature type="transmembrane region" description="Helical" evidence="18">
    <location>
        <begin position="240"/>
        <end position="259"/>
    </location>
</feature>
<feature type="transmembrane region" description="Helical" evidence="18">
    <location>
        <begin position="138"/>
        <end position="163"/>
    </location>
</feature>
<protein>
    <recommendedName>
        <fullName evidence="4">NADH-ubiquinone oxidoreductase chain 5</fullName>
        <ecNumber evidence="3">7.1.1.2</ecNumber>
    </recommendedName>
    <alternativeName>
        <fullName evidence="16">NADH dehydrogenase subunit 5</fullName>
    </alternativeName>
</protein>
<evidence type="ECO:0000256" key="14">
    <source>
        <dbReference type="ARBA" id="ARBA00023128"/>
    </source>
</evidence>
<evidence type="ECO:0000256" key="13">
    <source>
        <dbReference type="ARBA" id="ARBA00023075"/>
    </source>
</evidence>
<feature type="transmembrane region" description="Helical" evidence="18">
    <location>
        <begin position="371"/>
        <end position="396"/>
    </location>
</feature>
<evidence type="ECO:0000256" key="5">
    <source>
        <dbReference type="ARBA" id="ARBA00022448"/>
    </source>
</evidence>
<dbReference type="InterPro" id="IPR010934">
    <property type="entry name" value="NADH_DH_su5_C"/>
</dbReference>
<evidence type="ECO:0000256" key="6">
    <source>
        <dbReference type="ARBA" id="ARBA00022660"/>
    </source>
</evidence>
<comment type="subcellular location">
    <subcellularLocation>
        <location evidence="2">Mitochondrion inner membrane</location>
        <topology evidence="2">Multi-pass membrane protein</topology>
    </subcellularLocation>
</comment>
<keyword evidence="14 21" id="KW-0496">Mitochondrion</keyword>
<dbReference type="CTD" id="4540"/>
<feature type="transmembrane region" description="Helical" evidence="18">
    <location>
        <begin position="201"/>
        <end position="228"/>
    </location>
</feature>
<dbReference type="GO" id="GO:0003954">
    <property type="term" value="F:NADH dehydrogenase activity"/>
    <property type="evidence" value="ECO:0007669"/>
    <property type="project" value="TreeGrafter"/>
</dbReference>
<feature type="transmembrane region" description="Helical" evidence="18">
    <location>
        <begin position="90"/>
        <end position="107"/>
    </location>
</feature>
<keyword evidence="6" id="KW-0679">Respiratory chain</keyword>
<comment type="function">
    <text evidence="1">Core subunit of the mitochondrial membrane respiratory chain NADH dehydrogenase (Complex I) that is believed to belong to the minimal assembly required for catalysis. Complex I functions in the transfer of electrons from NADH to the respiratory chain. The immediate electron acceptor for the enzyme is believed to be ubiquinone.</text>
</comment>
<comment type="catalytic activity">
    <reaction evidence="17">
        <text>a ubiquinone + NADH + 5 H(+)(in) = a ubiquinol + NAD(+) + 4 H(+)(out)</text>
        <dbReference type="Rhea" id="RHEA:29091"/>
        <dbReference type="Rhea" id="RHEA-COMP:9565"/>
        <dbReference type="Rhea" id="RHEA-COMP:9566"/>
        <dbReference type="ChEBI" id="CHEBI:15378"/>
        <dbReference type="ChEBI" id="CHEBI:16389"/>
        <dbReference type="ChEBI" id="CHEBI:17976"/>
        <dbReference type="ChEBI" id="CHEBI:57540"/>
        <dbReference type="ChEBI" id="CHEBI:57945"/>
        <dbReference type="EC" id="7.1.1.2"/>
    </reaction>
</comment>
<evidence type="ECO:0000256" key="3">
    <source>
        <dbReference type="ARBA" id="ARBA00012944"/>
    </source>
</evidence>
<dbReference type="RefSeq" id="YP_009520504.1">
    <property type="nucleotide sequence ID" value="NC_039560.1"/>
</dbReference>
<evidence type="ECO:0000259" key="19">
    <source>
        <dbReference type="Pfam" id="PF00361"/>
    </source>
</evidence>
<feature type="domain" description="NADH dehydrogenase subunit 5 C-terminal" evidence="20">
    <location>
        <begin position="387"/>
        <end position="558"/>
    </location>
</feature>
<dbReference type="PANTHER" id="PTHR42829:SF2">
    <property type="entry name" value="NADH-UBIQUINONE OXIDOREDUCTASE CHAIN 5"/>
    <property type="match status" value="1"/>
</dbReference>
<feature type="transmembrane region" description="Helical" evidence="18">
    <location>
        <begin position="35"/>
        <end position="53"/>
    </location>
</feature>
<feature type="transmembrane region" description="Helical" evidence="18">
    <location>
        <begin position="480"/>
        <end position="501"/>
    </location>
</feature>
<keyword evidence="11 18" id="KW-1133">Transmembrane helix</keyword>
<evidence type="ECO:0000256" key="11">
    <source>
        <dbReference type="ARBA" id="ARBA00022989"/>
    </source>
</evidence>
<evidence type="ECO:0000256" key="2">
    <source>
        <dbReference type="ARBA" id="ARBA00004448"/>
    </source>
</evidence>
<keyword evidence="5" id="KW-0813">Transport</keyword>
<feature type="transmembrane region" description="Helical" evidence="18">
    <location>
        <begin position="113"/>
        <end position="131"/>
    </location>
</feature>
<dbReference type="InterPro" id="IPR001750">
    <property type="entry name" value="ND/Mrp_TM"/>
</dbReference>
<feature type="transmembrane region" description="Helical" evidence="18">
    <location>
        <begin position="327"/>
        <end position="351"/>
    </location>
</feature>
<feature type="transmembrane region" description="Helical" evidence="18">
    <location>
        <begin position="417"/>
        <end position="436"/>
    </location>
</feature>
<dbReference type="GO" id="GO:0005743">
    <property type="term" value="C:mitochondrial inner membrane"/>
    <property type="evidence" value="ECO:0007669"/>
    <property type="project" value="UniProtKB-SubCell"/>
</dbReference>
<dbReference type="AlphaFoldDB" id="A0A384ZKL4"/>
<dbReference type="EC" id="7.1.1.2" evidence="3"/>
<dbReference type="Pfam" id="PF00361">
    <property type="entry name" value="Proton_antipo_M"/>
    <property type="match status" value="1"/>
</dbReference>
<keyword evidence="15 18" id="KW-0472">Membrane</keyword>
<gene>
    <name evidence="21" type="primary">ND5</name>
</gene>
<keyword evidence="10" id="KW-0249">Electron transport</keyword>
<evidence type="ECO:0000256" key="16">
    <source>
        <dbReference type="ARBA" id="ARBA00031027"/>
    </source>
</evidence>
<evidence type="ECO:0000256" key="10">
    <source>
        <dbReference type="ARBA" id="ARBA00022982"/>
    </source>
</evidence>
<reference evidence="21" key="1">
    <citation type="journal article" date="2018" name="Int. J. Biol. Macromol.">
        <title>Complete mitochondrial genome of Macrosteles quadrimaculatus (Matsumura) (Hemiptera: Cicadellidae: Deltocephalinae) with a shared tRNA rearrangement and its phylogenetic implications.</title>
        <authorList>
            <person name="Du Y."/>
            <person name="Dietrich C.H."/>
            <person name="Dai W."/>
        </authorList>
    </citation>
    <scope>NUCLEOTIDE SEQUENCE</scope>
</reference>
<evidence type="ECO:0000256" key="9">
    <source>
        <dbReference type="ARBA" id="ARBA00022967"/>
    </source>
</evidence>
<keyword evidence="13" id="KW-0830">Ubiquinone</keyword>
<keyword evidence="9" id="KW-1278">Translocase</keyword>
<name>A0A384ZKL4_9HEMI</name>
<evidence type="ECO:0000256" key="7">
    <source>
        <dbReference type="ARBA" id="ARBA00022692"/>
    </source>
</evidence>
<keyword evidence="7 18" id="KW-0812">Transmembrane</keyword>
<organism evidence="21">
    <name type="scientific">Macrosteles quadrimaculatus</name>
    <dbReference type="NCBI Taxonomy" id="2250545"/>
    <lineage>
        <taxon>Eukaryota</taxon>
        <taxon>Metazoa</taxon>
        <taxon>Ecdysozoa</taxon>
        <taxon>Arthropoda</taxon>
        <taxon>Hexapoda</taxon>
        <taxon>Insecta</taxon>
        <taxon>Pterygota</taxon>
        <taxon>Neoptera</taxon>
        <taxon>Paraneoptera</taxon>
        <taxon>Hemiptera</taxon>
        <taxon>Auchenorrhyncha</taxon>
        <taxon>Membracoidea</taxon>
        <taxon>Cicadellidae</taxon>
        <taxon>Deltocephalinae</taxon>
        <taxon>Macrosteles</taxon>
    </lineage>
</organism>
<evidence type="ECO:0000256" key="1">
    <source>
        <dbReference type="ARBA" id="ARBA00003257"/>
    </source>
</evidence>
<evidence type="ECO:0000256" key="4">
    <source>
        <dbReference type="ARBA" id="ARBA00021096"/>
    </source>
</evidence>
<evidence type="ECO:0000256" key="8">
    <source>
        <dbReference type="ARBA" id="ARBA00022792"/>
    </source>
</evidence>
<proteinExistence type="predicted"/>
<feature type="transmembrane region" description="Helical" evidence="18">
    <location>
        <begin position="59"/>
        <end position="78"/>
    </location>
</feature>
<dbReference type="EMBL" id="MG727894">
    <property type="protein sequence ID" value="AWX90828.1"/>
    <property type="molecule type" value="Genomic_DNA"/>
</dbReference>
<evidence type="ECO:0000256" key="15">
    <source>
        <dbReference type="ARBA" id="ARBA00023136"/>
    </source>
</evidence>
<dbReference type="GO" id="GO:0008137">
    <property type="term" value="F:NADH dehydrogenase (ubiquinone) activity"/>
    <property type="evidence" value="ECO:0007669"/>
    <property type="project" value="UniProtKB-EC"/>
</dbReference>
<geneLocation type="mitochondrion" evidence="21"/>
<feature type="transmembrane region" description="Helical" evidence="18">
    <location>
        <begin position="513"/>
        <end position="529"/>
    </location>
</feature>